<dbReference type="SUPFAM" id="SSF52833">
    <property type="entry name" value="Thioredoxin-like"/>
    <property type="match status" value="1"/>
</dbReference>
<organism evidence="7 8">
    <name type="scientific">Pleurodeles waltl</name>
    <name type="common">Iberian ribbed newt</name>
    <dbReference type="NCBI Taxonomy" id="8319"/>
    <lineage>
        <taxon>Eukaryota</taxon>
        <taxon>Metazoa</taxon>
        <taxon>Chordata</taxon>
        <taxon>Craniata</taxon>
        <taxon>Vertebrata</taxon>
        <taxon>Euteleostomi</taxon>
        <taxon>Amphibia</taxon>
        <taxon>Batrachia</taxon>
        <taxon>Caudata</taxon>
        <taxon>Salamandroidea</taxon>
        <taxon>Salamandridae</taxon>
        <taxon>Pleurodelinae</taxon>
        <taxon>Pleurodeles</taxon>
    </lineage>
</organism>
<feature type="domain" description="Selenoprotein F/M" evidence="6">
    <location>
        <begin position="34"/>
        <end position="96"/>
    </location>
</feature>
<dbReference type="GO" id="GO:0005788">
    <property type="term" value="C:endoplasmic reticulum lumen"/>
    <property type="evidence" value="ECO:0007669"/>
    <property type="project" value="TreeGrafter"/>
</dbReference>
<gene>
    <name evidence="7" type="ORF">NDU88_005733</name>
</gene>
<evidence type="ECO:0000256" key="4">
    <source>
        <dbReference type="ARBA" id="ARBA00040773"/>
    </source>
</evidence>
<feature type="signal peptide" evidence="5">
    <location>
        <begin position="1"/>
        <end position="17"/>
    </location>
</feature>
<dbReference type="Pfam" id="PF08806">
    <property type="entry name" value="Sep15_SelM"/>
    <property type="match status" value="1"/>
</dbReference>
<evidence type="ECO:0000256" key="1">
    <source>
        <dbReference type="ARBA" id="ARBA00005742"/>
    </source>
</evidence>
<dbReference type="AlphaFoldDB" id="A0AAV7LUW8"/>
<dbReference type="Proteomes" id="UP001066276">
    <property type="component" value="Chromosome 11"/>
</dbReference>
<protein>
    <recommendedName>
        <fullName evidence="4">Selenoprotein M</fullName>
    </recommendedName>
</protein>
<dbReference type="GO" id="GO:0016491">
    <property type="term" value="F:oxidoreductase activity"/>
    <property type="evidence" value="ECO:0007669"/>
    <property type="project" value="TreeGrafter"/>
</dbReference>
<comment type="similarity">
    <text evidence="1">Belongs to the selenoprotein M/F family.</text>
</comment>
<feature type="chain" id="PRO_5043428854" description="Selenoprotein M" evidence="5">
    <location>
        <begin position="18"/>
        <end position="133"/>
    </location>
</feature>
<evidence type="ECO:0000256" key="5">
    <source>
        <dbReference type="SAM" id="SignalP"/>
    </source>
</evidence>
<dbReference type="InterPro" id="IPR039992">
    <property type="entry name" value="Sep15_SelM"/>
</dbReference>
<dbReference type="EMBL" id="JANPWB010000015">
    <property type="protein sequence ID" value="KAJ1092623.1"/>
    <property type="molecule type" value="Genomic_DNA"/>
</dbReference>
<keyword evidence="8" id="KW-1185">Reference proteome</keyword>
<name>A0AAV7LUW8_PLEWA</name>
<reference evidence="7" key="1">
    <citation type="journal article" date="2022" name="bioRxiv">
        <title>Sequencing and chromosome-scale assembly of the giantPleurodeles waltlgenome.</title>
        <authorList>
            <person name="Brown T."/>
            <person name="Elewa A."/>
            <person name="Iarovenko S."/>
            <person name="Subramanian E."/>
            <person name="Araus A.J."/>
            <person name="Petzold A."/>
            <person name="Susuki M."/>
            <person name="Suzuki K.-i.T."/>
            <person name="Hayashi T."/>
            <person name="Toyoda A."/>
            <person name="Oliveira C."/>
            <person name="Osipova E."/>
            <person name="Leigh N.D."/>
            <person name="Simon A."/>
            <person name="Yun M.H."/>
        </authorList>
    </citation>
    <scope>NUCLEOTIDE SEQUENCE</scope>
    <source>
        <strain evidence="7">20211129_DDA</strain>
        <tissue evidence="7">Liver</tissue>
    </source>
</reference>
<accession>A0AAV7LUW8</accession>
<dbReference type="Gene3D" id="3.40.30.50">
    <property type="entry name" value="Sep15/SelM thioredoxin-like domain, active-site redox motif"/>
    <property type="match status" value="1"/>
</dbReference>
<keyword evidence="3" id="KW-0712">Selenocysteine</keyword>
<comment type="caution">
    <text evidence="7">The sequence shown here is derived from an EMBL/GenBank/DDBJ whole genome shotgun (WGS) entry which is preliminary data.</text>
</comment>
<dbReference type="InterPro" id="IPR038219">
    <property type="entry name" value="Sep15/SelM_sf"/>
</dbReference>
<evidence type="ECO:0000256" key="2">
    <source>
        <dbReference type="ARBA" id="ARBA00022729"/>
    </source>
</evidence>
<evidence type="ECO:0000313" key="7">
    <source>
        <dbReference type="EMBL" id="KAJ1092623.1"/>
    </source>
</evidence>
<evidence type="ECO:0000256" key="3">
    <source>
        <dbReference type="ARBA" id="ARBA00022933"/>
    </source>
</evidence>
<sequence>MAWALLLLVGLFQHALAYDIDWKKLEGLTRGKVELNRLKEVKAFVTEDLPLYHNLEMKHIAGADPELVLLDNRYKELDRIPLSEMKRDEINALLTSLRFYKKSSAGAAVPEEFKLAPAKQSSPATGSDIKSDL</sequence>
<dbReference type="PANTHER" id="PTHR13077:SF7">
    <property type="entry name" value="SELENOPROTEIN M"/>
    <property type="match status" value="1"/>
</dbReference>
<keyword evidence="2 5" id="KW-0732">Signal</keyword>
<dbReference type="InterPro" id="IPR036249">
    <property type="entry name" value="Thioredoxin-like_sf"/>
</dbReference>
<evidence type="ECO:0000259" key="6">
    <source>
        <dbReference type="Pfam" id="PF08806"/>
    </source>
</evidence>
<evidence type="ECO:0000313" key="8">
    <source>
        <dbReference type="Proteomes" id="UP001066276"/>
    </source>
</evidence>
<proteinExistence type="inferred from homology"/>
<dbReference type="PANTHER" id="PTHR13077">
    <property type="entry name" value="SELENOPROTEIN F"/>
    <property type="match status" value="1"/>
</dbReference>
<dbReference type="InterPro" id="IPR014912">
    <property type="entry name" value="Sep15_SelM_dom"/>
</dbReference>